<sequence length="186" mass="20075">MLTAIIAITLLALVLGLVLGFASIRFKVEGDPIVDQIDKILPQTQCGQCSFAGCRPYAEAIAVGEVDINRCPPGGESTIQALADLLDVEPKPLDEECGVEKPKTLAVIDEDRCIGCTLCIQACPVDAILGAAKHMHTVIADECTGCELCVEPCPVDCIDMVETQPNPHTWRWPDPAHIDLQRKTRS</sequence>
<dbReference type="RefSeq" id="WP_014707807.1">
    <property type="nucleotide sequence ID" value="NC_017857.3"/>
</dbReference>
<dbReference type="GO" id="GO:0022900">
    <property type="term" value="P:electron transport chain"/>
    <property type="evidence" value="ECO:0007669"/>
    <property type="project" value="UniProtKB-UniRule"/>
</dbReference>
<dbReference type="InterPro" id="IPR050294">
    <property type="entry name" value="RnfB_subfamily"/>
</dbReference>
<evidence type="ECO:0000256" key="7">
    <source>
        <dbReference type="ARBA" id="ARBA00022967"/>
    </source>
</evidence>
<dbReference type="OrthoDB" id="9789936at2"/>
<keyword evidence="9 13" id="KW-0408">Iron</keyword>
<feature type="binding site" evidence="13 14">
    <location>
        <position position="54"/>
    </location>
    <ligand>
        <name>[4Fe-4S] cluster</name>
        <dbReference type="ChEBI" id="CHEBI:49883"/>
        <label>1</label>
    </ligand>
</feature>
<dbReference type="NCBIfam" id="NF003475">
    <property type="entry name" value="PRK05113.1"/>
    <property type="match status" value="1"/>
</dbReference>
<dbReference type="InterPro" id="IPR016463">
    <property type="entry name" value="RnfB/RsxB_Proteobac"/>
</dbReference>
<dbReference type="GO" id="GO:0005886">
    <property type="term" value="C:plasma membrane"/>
    <property type="evidence" value="ECO:0007669"/>
    <property type="project" value="UniProtKB-SubCell"/>
</dbReference>
<dbReference type="PATRIC" id="fig|754476.3.peg.2606"/>
<dbReference type="PROSITE" id="PS51379">
    <property type="entry name" value="4FE4S_FER_2"/>
    <property type="match status" value="2"/>
</dbReference>
<comment type="subcellular location">
    <subcellularLocation>
        <location evidence="13">Cell inner membrane</location>
    </subcellularLocation>
</comment>
<keyword evidence="11 13" id="KW-0472">Membrane</keyword>
<dbReference type="PROSITE" id="PS51656">
    <property type="entry name" value="4FE4S"/>
    <property type="match status" value="1"/>
</dbReference>
<evidence type="ECO:0000256" key="5">
    <source>
        <dbReference type="ARBA" id="ARBA00022723"/>
    </source>
</evidence>
<reference evidence="15 16" key="2">
    <citation type="journal article" date="2013" name="Int. J. Syst. Evol. Microbiol.">
        <title>Methylophaga nitratireducenticrescens sp. nov. and Methylophaga frappieri sp. nov., isolated from the biofilm of the methanol-fed denitrification system treating the seawater at the Montreal Biodome.</title>
        <authorList>
            <person name="Villeneuve C."/>
            <person name="Martineau C."/>
            <person name="Mauffrey F."/>
            <person name="Villemur R."/>
        </authorList>
    </citation>
    <scope>NUCLEOTIDE SEQUENCE [LARGE SCALE GENOMIC DNA]</scope>
    <source>
        <strain evidence="15 16">JAM1</strain>
    </source>
</reference>
<organism evidence="15 16">
    <name type="scientific">Methylophaga nitratireducenticrescens</name>
    <dbReference type="NCBI Taxonomy" id="754476"/>
    <lineage>
        <taxon>Bacteria</taxon>
        <taxon>Pseudomonadati</taxon>
        <taxon>Pseudomonadota</taxon>
        <taxon>Gammaproteobacteria</taxon>
        <taxon>Thiotrichales</taxon>
        <taxon>Piscirickettsiaceae</taxon>
        <taxon>Methylophaga</taxon>
    </lineage>
</organism>
<feature type="binding site" evidence="13 14">
    <location>
        <position position="143"/>
    </location>
    <ligand>
        <name>[4Fe-4S] cluster</name>
        <dbReference type="ChEBI" id="CHEBI:49883"/>
        <label>3</label>
    </ligand>
</feature>
<evidence type="ECO:0000256" key="11">
    <source>
        <dbReference type="ARBA" id="ARBA00023136"/>
    </source>
</evidence>
<evidence type="ECO:0000256" key="14">
    <source>
        <dbReference type="PIRSR" id="PIRSR005784-1"/>
    </source>
</evidence>
<evidence type="ECO:0000256" key="13">
    <source>
        <dbReference type="HAMAP-Rule" id="MF_00463"/>
    </source>
</evidence>
<dbReference type="Pfam" id="PF14697">
    <property type="entry name" value="Fer4_21"/>
    <property type="match status" value="1"/>
</dbReference>
<dbReference type="Gene3D" id="3.30.70.20">
    <property type="match status" value="1"/>
</dbReference>
<feature type="binding site" evidence="13 14">
    <location>
        <position position="153"/>
    </location>
    <ligand>
        <name>[4Fe-4S] cluster</name>
        <dbReference type="ChEBI" id="CHEBI:49883"/>
        <label>2</label>
    </ligand>
</feature>
<dbReference type="GO" id="GO:0046872">
    <property type="term" value="F:metal ion binding"/>
    <property type="evidence" value="ECO:0007669"/>
    <property type="project" value="UniProtKB-KW"/>
</dbReference>
<comment type="subunit">
    <text evidence="13">The complex is composed of six subunits: RnfA, RnfB, RnfC, RnfD, RnfE and RnfG.</text>
</comment>
<feature type="binding site" evidence="13 14">
    <location>
        <position position="71"/>
    </location>
    <ligand>
        <name>[4Fe-4S] cluster</name>
        <dbReference type="ChEBI" id="CHEBI:49883"/>
        <label>1</label>
    </ligand>
</feature>
<keyword evidence="10 13" id="KW-0411">Iron-sulfur</keyword>
<comment type="similarity">
    <text evidence="13">Belongs to the 4Fe4S bacterial-type ferredoxin family. RnfB subfamily.</text>
</comment>
<gene>
    <name evidence="13" type="primary">rnfB</name>
    <name evidence="15" type="ordered locus">Q7A_2658</name>
</gene>
<dbReference type="InterPro" id="IPR017896">
    <property type="entry name" value="4Fe4S_Fe-S-bd"/>
</dbReference>
<dbReference type="PROSITE" id="PS00198">
    <property type="entry name" value="4FE4S_FER_1"/>
    <property type="match status" value="2"/>
</dbReference>
<evidence type="ECO:0000256" key="2">
    <source>
        <dbReference type="ARBA" id="ARBA00022475"/>
    </source>
</evidence>
<evidence type="ECO:0000256" key="4">
    <source>
        <dbReference type="ARBA" id="ARBA00022519"/>
    </source>
</evidence>
<dbReference type="InterPro" id="IPR007202">
    <property type="entry name" value="4Fe-4S_dom"/>
</dbReference>
<reference evidence="15 16" key="1">
    <citation type="journal article" date="2012" name="J. Bacteriol.">
        <title>Complete genome sequences of Methylophaga sp. strain JAM1 and Methylophaga sp. strain JAM7.</title>
        <authorList>
            <person name="Villeneuve C."/>
            <person name="Martineau C."/>
            <person name="Mauffrey F."/>
            <person name="Villemur R."/>
        </authorList>
    </citation>
    <scope>NUCLEOTIDE SEQUENCE [LARGE SCALE GENOMIC DNA]</scope>
    <source>
        <strain evidence="15 16">JAM1</strain>
    </source>
</reference>
<evidence type="ECO:0000256" key="12">
    <source>
        <dbReference type="ARBA" id="ARBA00067794"/>
    </source>
</evidence>
<evidence type="ECO:0000256" key="10">
    <source>
        <dbReference type="ARBA" id="ARBA00023014"/>
    </source>
</evidence>
<feature type="binding site" evidence="13 14">
    <location>
        <position position="149"/>
    </location>
    <ligand>
        <name>[4Fe-4S] cluster</name>
        <dbReference type="ChEBI" id="CHEBI:49883"/>
        <label>3</label>
    </ligand>
</feature>
<dbReference type="AlphaFoldDB" id="I1XM27"/>
<feature type="binding site" evidence="13 14">
    <location>
        <position position="49"/>
    </location>
    <ligand>
        <name>[4Fe-4S] cluster</name>
        <dbReference type="ChEBI" id="CHEBI:49883"/>
        <label>1</label>
    </ligand>
</feature>
<feature type="region of interest" description="Hydrophobic" evidence="13">
    <location>
        <begin position="1"/>
        <end position="23"/>
    </location>
</feature>
<dbReference type="PANTHER" id="PTHR42859">
    <property type="entry name" value="OXIDOREDUCTASE"/>
    <property type="match status" value="1"/>
</dbReference>
<keyword evidence="5 13" id="KW-0479">Metal-binding</keyword>
<evidence type="ECO:0000256" key="8">
    <source>
        <dbReference type="ARBA" id="ARBA00022982"/>
    </source>
</evidence>
<dbReference type="Proteomes" id="UP000009144">
    <property type="component" value="Chromosome"/>
</dbReference>
<dbReference type="GO" id="GO:0009055">
    <property type="term" value="F:electron transfer activity"/>
    <property type="evidence" value="ECO:0007669"/>
    <property type="project" value="InterPro"/>
</dbReference>
<dbReference type="EMBL" id="CP003390">
    <property type="protein sequence ID" value="AFI85446.1"/>
    <property type="molecule type" value="Genomic_DNA"/>
</dbReference>
<proteinExistence type="inferred from homology"/>
<dbReference type="EC" id="7.-.-.-" evidence="13"/>
<comment type="cofactor">
    <cofactor evidence="13 14">
        <name>[4Fe-4S] cluster</name>
        <dbReference type="ChEBI" id="CHEBI:49883"/>
    </cofactor>
    <text evidence="13 14">Binds 3 [4Fe-4S] clusters.</text>
</comment>
<dbReference type="NCBIfam" id="TIGR01944">
    <property type="entry name" value="rnfB"/>
    <property type="match status" value="1"/>
</dbReference>
<keyword evidence="6 13" id="KW-0677">Repeat</keyword>
<feature type="binding site" evidence="13 14">
    <location>
        <position position="123"/>
    </location>
    <ligand>
        <name>[4Fe-4S] cluster</name>
        <dbReference type="ChEBI" id="CHEBI:49883"/>
        <label>3</label>
    </ligand>
</feature>
<dbReference type="SUPFAM" id="SSF54862">
    <property type="entry name" value="4Fe-4S ferredoxins"/>
    <property type="match status" value="1"/>
</dbReference>
<dbReference type="STRING" id="754476.Q7A_2658"/>
<feature type="binding site" evidence="13 14">
    <location>
        <position position="46"/>
    </location>
    <ligand>
        <name>[4Fe-4S] cluster</name>
        <dbReference type="ChEBI" id="CHEBI:49883"/>
        <label>1</label>
    </ligand>
</feature>
<feature type="binding site" evidence="13 14">
    <location>
        <position position="116"/>
    </location>
    <ligand>
        <name>[4Fe-4S] cluster</name>
        <dbReference type="ChEBI" id="CHEBI:49883"/>
        <label>2</label>
    </ligand>
</feature>
<feature type="binding site" evidence="13 14">
    <location>
        <position position="113"/>
    </location>
    <ligand>
        <name>[4Fe-4S] cluster</name>
        <dbReference type="ChEBI" id="CHEBI:49883"/>
        <label>2</label>
    </ligand>
</feature>
<keyword evidence="16" id="KW-1185">Reference proteome</keyword>
<dbReference type="eggNOG" id="COG2878">
    <property type="taxonomic scope" value="Bacteria"/>
</dbReference>
<evidence type="ECO:0000256" key="6">
    <source>
        <dbReference type="ARBA" id="ARBA00022737"/>
    </source>
</evidence>
<feature type="binding site" evidence="13 14">
    <location>
        <position position="146"/>
    </location>
    <ligand>
        <name>[4Fe-4S] cluster</name>
        <dbReference type="ChEBI" id="CHEBI:49883"/>
        <label>3</label>
    </ligand>
</feature>
<keyword evidence="1 13" id="KW-0813">Transport</keyword>
<keyword evidence="7 13" id="KW-1278">Translocase</keyword>
<keyword evidence="8 13" id="KW-0249">Electron transport</keyword>
<protein>
    <recommendedName>
        <fullName evidence="12 13">Ion-translocating oxidoreductase complex subunit B</fullName>
        <ecNumber evidence="13">7.-.-.-</ecNumber>
    </recommendedName>
    <alternativeName>
        <fullName evidence="13">Rnf electron transport complex subunit B</fullName>
    </alternativeName>
</protein>
<dbReference type="PIRSF" id="PIRSF005784">
    <property type="entry name" value="Elect_transpt_RnfB"/>
    <property type="match status" value="1"/>
</dbReference>
<keyword evidence="3 13" id="KW-0004">4Fe-4S</keyword>
<feature type="binding site" evidence="13 14">
    <location>
        <position position="119"/>
    </location>
    <ligand>
        <name>[4Fe-4S] cluster</name>
        <dbReference type="ChEBI" id="CHEBI:49883"/>
        <label>2</label>
    </ligand>
</feature>
<dbReference type="FunFam" id="1.10.15.40:FF:000001">
    <property type="entry name" value="Ion-translocating oxidoreductase complex subunit B"/>
    <property type="match status" value="1"/>
</dbReference>
<dbReference type="PANTHER" id="PTHR42859:SF3">
    <property type="entry name" value="ION-TRANSLOCATING OXIDOREDUCTASE COMPLEX SUBUNIT B"/>
    <property type="match status" value="1"/>
</dbReference>
<name>I1XM27_METNJ</name>
<keyword evidence="2 13" id="KW-1003">Cell membrane</keyword>
<dbReference type="InterPro" id="IPR010207">
    <property type="entry name" value="Elect_transpt_cplx_RnfB/RsxB"/>
</dbReference>
<accession>I1XM27</accession>
<evidence type="ECO:0000313" key="15">
    <source>
        <dbReference type="EMBL" id="AFI85446.1"/>
    </source>
</evidence>
<dbReference type="HOGENOM" id="CLU_063448_2_0_6"/>
<dbReference type="Pfam" id="PF04060">
    <property type="entry name" value="FeS"/>
    <property type="match status" value="1"/>
</dbReference>
<dbReference type="Gene3D" id="1.10.15.40">
    <property type="entry name" value="Electron transport complex subunit B, putative Fe-S cluster"/>
    <property type="match status" value="1"/>
</dbReference>
<evidence type="ECO:0000256" key="3">
    <source>
        <dbReference type="ARBA" id="ARBA00022485"/>
    </source>
</evidence>
<dbReference type="InterPro" id="IPR017900">
    <property type="entry name" value="4Fe4S_Fe_S_CS"/>
</dbReference>
<evidence type="ECO:0000256" key="1">
    <source>
        <dbReference type="ARBA" id="ARBA00022448"/>
    </source>
</evidence>
<dbReference type="HAMAP" id="MF_00463">
    <property type="entry name" value="RsxB_RnfB"/>
    <property type="match status" value="1"/>
</dbReference>
<dbReference type="GO" id="GO:0051539">
    <property type="term" value="F:4 iron, 4 sulfur cluster binding"/>
    <property type="evidence" value="ECO:0007669"/>
    <property type="project" value="UniProtKB-UniRule"/>
</dbReference>
<evidence type="ECO:0000313" key="16">
    <source>
        <dbReference type="Proteomes" id="UP000009144"/>
    </source>
</evidence>
<evidence type="ECO:0000256" key="9">
    <source>
        <dbReference type="ARBA" id="ARBA00023004"/>
    </source>
</evidence>
<comment type="caution">
    <text evidence="13">Lacks conserved residue(s) required for the propagation of feature annotation.</text>
</comment>
<comment type="function">
    <text evidence="13">Part of a membrane-bound complex that couples electron transfer with translocation of ions across the membrane.</text>
</comment>
<dbReference type="KEGG" id="mej:Q7A_2658"/>
<keyword evidence="4 13" id="KW-0997">Cell inner membrane</keyword>